<dbReference type="Gene3D" id="3.40.50.1010">
    <property type="entry name" value="5'-nuclease"/>
    <property type="match status" value="1"/>
</dbReference>
<sequence length="299" mass="34486">MEKKIILFDSNALVHRSYYALPRLEKDGILVNAVYGFLKTYFQLIGLNQIKYAICIFDAKKKTFRNDLYKEYKAKRIKAPDDLYAQIPILKSVLEKLNIPIFVKDGYEADDIIATFSKNLKDKDFQVVITTGDKDLYQLIDENKVVVCDLKNKFNNYYNQENFVSEYGFQPKNLVDYKALAGDASDNIPGVKGIGKITAKKLICQYQTLENIYKNIDQVGKENHKVYQKLIDNKEMAILSKKLVKLRNNLKFSLDLDKARIDRFDKNIALAKLKEMGFVSLVKFLPKSSVKVLSKQSLF</sequence>
<dbReference type="InterPro" id="IPR038969">
    <property type="entry name" value="FEN"/>
</dbReference>
<dbReference type="SMART" id="SM00475">
    <property type="entry name" value="53EXOc"/>
    <property type="match status" value="1"/>
</dbReference>
<evidence type="ECO:0000256" key="3">
    <source>
        <dbReference type="ARBA" id="ARBA00023125"/>
    </source>
</evidence>
<dbReference type="InterPro" id="IPR029060">
    <property type="entry name" value="PIN-like_dom_sf"/>
</dbReference>
<dbReference type="GO" id="GO:0017108">
    <property type="term" value="F:5'-flap endonuclease activity"/>
    <property type="evidence" value="ECO:0007669"/>
    <property type="project" value="InterPro"/>
</dbReference>
<dbReference type="PATRIC" id="fig|1618333.3.peg.398"/>
<evidence type="ECO:0000259" key="4">
    <source>
        <dbReference type="SMART" id="SM00475"/>
    </source>
</evidence>
<dbReference type="InterPro" id="IPR008918">
    <property type="entry name" value="HhH2"/>
</dbReference>
<feature type="domain" description="5'-3' exonuclease" evidence="4">
    <location>
        <begin position="3"/>
        <end position="262"/>
    </location>
</feature>
<comment type="caution">
    <text evidence="5">The sequence shown here is derived from an EMBL/GenBank/DDBJ whole genome shotgun (WGS) entry which is preliminary data.</text>
</comment>
<proteinExistence type="predicted"/>
<keyword evidence="3" id="KW-0238">DNA-binding</keyword>
<dbReference type="SUPFAM" id="SSF47807">
    <property type="entry name" value="5' to 3' exonuclease, C-terminal subdomain"/>
    <property type="match status" value="1"/>
</dbReference>
<dbReference type="InterPro" id="IPR020046">
    <property type="entry name" value="5-3_exonucl_a-hlix_arch_N"/>
</dbReference>
<dbReference type="AlphaFoldDB" id="A0A0G0D5H6"/>
<dbReference type="GO" id="GO:0008409">
    <property type="term" value="F:5'-3' exonuclease activity"/>
    <property type="evidence" value="ECO:0007669"/>
    <property type="project" value="InterPro"/>
</dbReference>
<evidence type="ECO:0000256" key="2">
    <source>
        <dbReference type="ARBA" id="ARBA00022801"/>
    </source>
</evidence>
<dbReference type="Pfam" id="PF02739">
    <property type="entry name" value="5_3_exonuc_N"/>
    <property type="match status" value="1"/>
</dbReference>
<name>A0A0G0D5H6_9BACT</name>
<dbReference type="Proteomes" id="UP000034316">
    <property type="component" value="Unassembled WGS sequence"/>
</dbReference>
<dbReference type="InterPro" id="IPR036279">
    <property type="entry name" value="5-3_exonuclease_C_sf"/>
</dbReference>
<dbReference type="CDD" id="cd09859">
    <property type="entry name" value="PIN_53EXO"/>
    <property type="match status" value="1"/>
</dbReference>
<dbReference type="FunFam" id="1.10.150.20:FF:000003">
    <property type="entry name" value="DNA polymerase I"/>
    <property type="match status" value="1"/>
</dbReference>
<reference evidence="5 6" key="1">
    <citation type="journal article" date="2015" name="Nature">
        <title>rRNA introns, odd ribosomes, and small enigmatic genomes across a large radiation of phyla.</title>
        <authorList>
            <person name="Brown C.T."/>
            <person name="Hug L.A."/>
            <person name="Thomas B.C."/>
            <person name="Sharon I."/>
            <person name="Castelle C.J."/>
            <person name="Singh A."/>
            <person name="Wilkins M.J."/>
            <person name="Williams K.H."/>
            <person name="Banfield J.F."/>
        </authorList>
    </citation>
    <scope>NUCLEOTIDE SEQUENCE [LARGE SCALE GENOMIC DNA]</scope>
</reference>
<dbReference type="GO" id="GO:0003677">
    <property type="term" value="F:DNA binding"/>
    <property type="evidence" value="ECO:0007669"/>
    <property type="project" value="UniProtKB-KW"/>
</dbReference>
<dbReference type="Pfam" id="PF01367">
    <property type="entry name" value="5_3_exonuc"/>
    <property type="match status" value="1"/>
</dbReference>
<evidence type="ECO:0000313" key="5">
    <source>
        <dbReference type="EMBL" id="KKP88568.1"/>
    </source>
</evidence>
<dbReference type="InterPro" id="IPR020045">
    <property type="entry name" value="DNA_polI_H3TH"/>
</dbReference>
<dbReference type="PANTHER" id="PTHR42646:SF2">
    <property type="entry name" value="5'-3' EXONUCLEASE FAMILY PROTEIN"/>
    <property type="match status" value="1"/>
</dbReference>
<organism evidence="5 6">
    <name type="scientific">Berkelbacteria bacterium GW2011_GWA2_35_9</name>
    <dbReference type="NCBI Taxonomy" id="1618333"/>
    <lineage>
        <taxon>Bacteria</taxon>
        <taxon>Candidatus Berkelbacteria</taxon>
    </lineage>
</organism>
<evidence type="ECO:0000313" key="6">
    <source>
        <dbReference type="Proteomes" id="UP000034316"/>
    </source>
</evidence>
<accession>A0A0G0D5H6</accession>
<dbReference type="SUPFAM" id="SSF88723">
    <property type="entry name" value="PIN domain-like"/>
    <property type="match status" value="1"/>
</dbReference>
<dbReference type="STRING" id="1618333.UR93_C0011G0016"/>
<dbReference type="SMART" id="SM00279">
    <property type="entry name" value="HhH2"/>
    <property type="match status" value="1"/>
</dbReference>
<dbReference type="InterPro" id="IPR002421">
    <property type="entry name" value="5-3_exonuclease"/>
</dbReference>
<dbReference type="Gene3D" id="1.10.150.20">
    <property type="entry name" value="5' to 3' exonuclease, C-terminal subdomain"/>
    <property type="match status" value="1"/>
</dbReference>
<dbReference type="PANTHER" id="PTHR42646">
    <property type="entry name" value="FLAP ENDONUCLEASE XNI"/>
    <property type="match status" value="1"/>
</dbReference>
<evidence type="ECO:0000256" key="1">
    <source>
        <dbReference type="ARBA" id="ARBA00022722"/>
    </source>
</evidence>
<protein>
    <submittedName>
        <fullName evidence="5">Polymerase protein</fullName>
    </submittedName>
</protein>
<gene>
    <name evidence="5" type="ORF">UR93_C0011G0016</name>
</gene>
<dbReference type="GO" id="GO:0033567">
    <property type="term" value="P:DNA replication, Okazaki fragment processing"/>
    <property type="evidence" value="ECO:0007669"/>
    <property type="project" value="InterPro"/>
</dbReference>
<keyword evidence="1" id="KW-0540">Nuclease</keyword>
<keyword evidence="2" id="KW-0378">Hydrolase</keyword>
<dbReference type="EMBL" id="LBRB01000011">
    <property type="protein sequence ID" value="KKP88568.1"/>
    <property type="molecule type" value="Genomic_DNA"/>
</dbReference>
<dbReference type="CDD" id="cd09898">
    <property type="entry name" value="H3TH_53EXO"/>
    <property type="match status" value="1"/>
</dbReference>